<keyword evidence="5 8" id="KW-1133">Transmembrane helix</keyword>
<evidence type="ECO:0000313" key="10">
    <source>
        <dbReference type="EMBL" id="KKM08605.1"/>
    </source>
</evidence>
<dbReference type="HAMAP" id="MF_01148">
    <property type="entry name" value="Lnt"/>
    <property type="match status" value="1"/>
</dbReference>
<keyword evidence="2" id="KW-1003">Cell membrane</keyword>
<dbReference type="Pfam" id="PF20154">
    <property type="entry name" value="LNT_N"/>
    <property type="match status" value="1"/>
</dbReference>
<dbReference type="PANTHER" id="PTHR38686">
    <property type="entry name" value="APOLIPOPROTEIN N-ACYLTRANSFERASE"/>
    <property type="match status" value="1"/>
</dbReference>
<feature type="transmembrane region" description="Helical" evidence="8">
    <location>
        <begin position="195"/>
        <end position="216"/>
    </location>
</feature>
<feature type="domain" description="CN hydrolase" evidence="9">
    <location>
        <begin position="235"/>
        <end position="482"/>
    </location>
</feature>
<evidence type="ECO:0000259" key="9">
    <source>
        <dbReference type="PROSITE" id="PS50263"/>
    </source>
</evidence>
<dbReference type="NCBIfam" id="TIGR00546">
    <property type="entry name" value="lnt"/>
    <property type="match status" value="1"/>
</dbReference>
<dbReference type="Gene3D" id="3.60.110.10">
    <property type="entry name" value="Carbon-nitrogen hydrolase"/>
    <property type="match status" value="1"/>
</dbReference>
<proteinExistence type="inferred from homology"/>
<keyword evidence="6 8" id="KW-0472">Membrane</keyword>
<dbReference type="GO" id="GO:0005886">
    <property type="term" value="C:plasma membrane"/>
    <property type="evidence" value="ECO:0007669"/>
    <property type="project" value="UniProtKB-SubCell"/>
</dbReference>
<feature type="transmembrane region" description="Helical" evidence="8">
    <location>
        <begin position="56"/>
        <end position="78"/>
    </location>
</feature>
<keyword evidence="7" id="KW-0012">Acyltransferase</keyword>
<feature type="transmembrane region" description="Helical" evidence="8">
    <location>
        <begin position="12"/>
        <end position="44"/>
    </location>
</feature>
<evidence type="ECO:0000256" key="3">
    <source>
        <dbReference type="ARBA" id="ARBA00022679"/>
    </source>
</evidence>
<evidence type="ECO:0000256" key="2">
    <source>
        <dbReference type="ARBA" id="ARBA00022475"/>
    </source>
</evidence>
<accession>A0A0F9JS76</accession>
<dbReference type="InterPro" id="IPR004563">
    <property type="entry name" value="Apolipo_AcylTrfase"/>
</dbReference>
<reference evidence="10" key="1">
    <citation type="journal article" date="2015" name="Nature">
        <title>Complex archaea that bridge the gap between prokaryotes and eukaryotes.</title>
        <authorList>
            <person name="Spang A."/>
            <person name="Saw J.H."/>
            <person name="Jorgensen S.L."/>
            <person name="Zaremba-Niedzwiedzka K."/>
            <person name="Martijn J."/>
            <person name="Lind A.E."/>
            <person name="van Eijk R."/>
            <person name="Schleper C."/>
            <person name="Guy L."/>
            <person name="Ettema T.J."/>
        </authorList>
    </citation>
    <scope>NUCLEOTIDE SEQUENCE</scope>
</reference>
<feature type="transmembrane region" description="Helical" evidence="8">
    <location>
        <begin position="84"/>
        <end position="108"/>
    </location>
</feature>
<keyword evidence="4 8" id="KW-0812">Transmembrane</keyword>
<gene>
    <name evidence="10" type="ORF">LCGC14_1723550</name>
</gene>
<dbReference type="AlphaFoldDB" id="A0A0F9JS76"/>
<evidence type="ECO:0000256" key="7">
    <source>
        <dbReference type="ARBA" id="ARBA00023315"/>
    </source>
</evidence>
<protein>
    <recommendedName>
        <fullName evidence="9">CN hydrolase domain-containing protein</fullName>
    </recommendedName>
</protein>
<comment type="caution">
    <text evidence="10">The sequence shown here is derived from an EMBL/GenBank/DDBJ whole genome shotgun (WGS) entry which is preliminary data.</text>
</comment>
<dbReference type="PROSITE" id="PS50263">
    <property type="entry name" value="CN_HYDROLASE"/>
    <property type="match status" value="1"/>
</dbReference>
<comment type="subcellular location">
    <subcellularLocation>
        <location evidence="1">Cell membrane</location>
        <topology evidence="1">Multi-pass membrane protein</topology>
    </subcellularLocation>
</comment>
<evidence type="ECO:0000256" key="1">
    <source>
        <dbReference type="ARBA" id="ARBA00004651"/>
    </source>
</evidence>
<feature type="transmembrane region" description="Helical" evidence="8">
    <location>
        <begin position="120"/>
        <end position="142"/>
    </location>
</feature>
<organism evidence="10">
    <name type="scientific">marine sediment metagenome</name>
    <dbReference type="NCBI Taxonomy" id="412755"/>
    <lineage>
        <taxon>unclassified sequences</taxon>
        <taxon>metagenomes</taxon>
        <taxon>ecological metagenomes</taxon>
    </lineage>
</organism>
<dbReference type="GO" id="GO:0016410">
    <property type="term" value="F:N-acyltransferase activity"/>
    <property type="evidence" value="ECO:0007669"/>
    <property type="project" value="InterPro"/>
</dbReference>
<feature type="transmembrane region" description="Helical" evidence="8">
    <location>
        <begin position="495"/>
        <end position="511"/>
    </location>
</feature>
<evidence type="ECO:0000256" key="6">
    <source>
        <dbReference type="ARBA" id="ARBA00023136"/>
    </source>
</evidence>
<dbReference type="InterPro" id="IPR036526">
    <property type="entry name" value="C-N_Hydrolase_sf"/>
</dbReference>
<dbReference type="Pfam" id="PF00795">
    <property type="entry name" value="CN_hydrolase"/>
    <property type="match status" value="1"/>
</dbReference>
<dbReference type="InterPro" id="IPR045378">
    <property type="entry name" value="LNT_N"/>
</dbReference>
<dbReference type="InterPro" id="IPR003010">
    <property type="entry name" value="C-N_Hydrolase"/>
</dbReference>
<keyword evidence="3" id="KW-0808">Transferase</keyword>
<dbReference type="EMBL" id="LAZR01015542">
    <property type="protein sequence ID" value="KKM08605.1"/>
    <property type="molecule type" value="Genomic_DNA"/>
</dbReference>
<sequence length="514" mass="58458">MRAIDYKTYLPALLSGVALMLSFPMFGYSWLAFIALAPLLVALWKATGWRAVRMGMFAGLVFFFGTLYWVYHSIYFYGGVGLSLSLGAALMLSLVLSMYVAAFCYFYSRTLAHTSLPASFIAPLYWVMLEFLRNYLFTGFPWNLLAYSQYEFLHLIQVADITGVYGVSFIVVAINGVIADVFISRMRRMDMPLFTLAPTFAGYAVVFVLVISSLIYGSVRLGENREGKPARISIIQGNIEQDVKWNPMYQRMVIDTYSDLTRKAVAESPDPLDLIVWPETSMPFLYSPDHGRRQALLDLQMEVGTPMLVGVMDRRVDKDENVEFYTNSAALINKGQTVSLYDKTHLVPFGEYVPLRGLLFFINKLVPDLGEYRPGKELKRSSISQGEFGTLICYEIIFPNLVRRYFKDGGDFIINITNDAWFGRTPGPFQHFSMAVFRAIENRKPVIRAANTGISGFITSDGKITSTTRLFERKILTEDILTDPTRTFYSRFGDMFVYLCTILTIIILIDFRRK</sequence>
<feature type="transmembrane region" description="Helical" evidence="8">
    <location>
        <begin position="162"/>
        <end position="183"/>
    </location>
</feature>
<name>A0A0F9JS76_9ZZZZ</name>
<dbReference type="GO" id="GO:0042158">
    <property type="term" value="P:lipoprotein biosynthetic process"/>
    <property type="evidence" value="ECO:0007669"/>
    <property type="project" value="InterPro"/>
</dbReference>
<evidence type="ECO:0000256" key="4">
    <source>
        <dbReference type="ARBA" id="ARBA00022692"/>
    </source>
</evidence>
<evidence type="ECO:0000256" key="8">
    <source>
        <dbReference type="SAM" id="Phobius"/>
    </source>
</evidence>
<dbReference type="SUPFAM" id="SSF56317">
    <property type="entry name" value="Carbon-nitrogen hydrolase"/>
    <property type="match status" value="1"/>
</dbReference>
<dbReference type="CDD" id="cd07571">
    <property type="entry name" value="ALP_N-acyl_transferase"/>
    <property type="match status" value="1"/>
</dbReference>
<dbReference type="PANTHER" id="PTHR38686:SF1">
    <property type="entry name" value="APOLIPOPROTEIN N-ACYLTRANSFERASE"/>
    <property type="match status" value="1"/>
</dbReference>
<evidence type="ECO:0000256" key="5">
    <source>
        <dbReference type="ARBA" id="ARBA00022989"/>
    </source>
</evidence>